<protein>
    <recommendedName>
        <fullName evidence="2">DUF177 domain-containing protein</fullName>
    </recommendedName>
</protein>
<evidence type="ECO:0000313" key="1">
    <source>
        <dbReference type="EMBL" id="SUZ54575.1"/>
    </source>
</evidence>
<dbReference type="EMBL" id="UINC01000396">
    <property type="protein sequence ID" value="SUZ54575.1"/>
    <property type="molecule type" value="Genomic_DNA"/>
</dbReference>
<feature type="non-terminal residue" evidence="1">
    <location>
        <position position="1"/>
    </location>
</feature>
<reference evidence="1" key="1">
    <citation type="submission" date="2018-05" db="EMBL/GenBank/DDBJ databases">
        <authorList>
            <person name="Lanie J.A."/>
            <person name="Ng W.-L."/>
            <person name="Kazmierczak K.M."/>
            <person name="Andrzejewski T.M."/>
            <person name="Davidsen T.M."/>
            <person name="Wayne K.J."/>
            <person name="Tettelin H."/>
            <person name="Glass J.I."/>
            <person name="Rusch D."/>
            <person name="Podicherti R."/>
            <person name="Tsui H.-C.T."/>
            <person name="Winkler M.E."/>
        </authorList>
    </citation>
    <scope>NUCLEOTIDE SEQUENCE</scope>
</reference>
<organism evidence="1">
    <name type="scientific">marine metagenome</name>
    <dbReference type="NCBI Taxonomy" id="408172"/>
    <lineage>
        <taxon>unclassified sequences</taxon>
        <taxon>metagenomes</taxon>
        <taxon>ecological metagenomes</taxon>
    </lineage>
</organism>
<sequence length="182" mass="20465">VEAEVVPTLTNLDLQDIQEARQRVCRTFPGTAFSSQAEGQYGVSDTVTIDLDVRKDGRKFRLVGAFEAQLELGCCRCLEAFSWPVSVDVDLLYLPASDGMGERDVQIEESDLSTAFYHDEQIDLVQLVDEQFQLTLPMKPLCRRDCRGLCAVCGGNRNATECKCVEIWEDPRLDVLRSLLKQ</sequence>
<gene>
    <name evidence="1" type="ORF">METZ01_LOCUS7429</name>
</gene>
<dbReference type="PANTHER" id="PTHR34374">
    <property type="entry name" value="LARGE RIBOSOMAL RNA SUBUNIT ACCUMULATION PROTEIN YCED HOMOLOG 1, CHLOROPLASTIC"/>
    <property type="match status" value="1"/>
</dbReference>
<evidence type="ECO:0008006" key="2">
    <source>
        <dbReference type="Google" id="ProtNLM"/>
    </source>
</evidence>
<dbReference type="PANTHER" id="PTHR34374:SF1">
    <property type="entry name" value="LARGE RIBOSOMAL RNA SUBUNIT ACCUMULATION PROTEIN YCED HOMOLOG 1, CHLOROPLASTIC"/>
    <property type="match status" value="1"/>
</dbReference>
<accession>A0A381NJ44</accession>
<name>A0A381NJ44_9ZZZZ</name>
<dbReference type="InterPro" id="IPR003772">
    <property type="entry name" value="YceD"/>
</dbReference>
<dbReference type="AlphaFoldDB" id="A0A381NJ44"/>
<dbReference type="Pfam" id="PF02620">
    <property type="entry name" value="YceD"/>
    <property type="match status" value="1"/>
</dbReference>
<proteinExistence type="predicted"/>